<sequence length="57" mass="6930">MKYWTDFITKGKGPKEWNPTLIWCGRIAYYYLILMGLFILYLVQKQQTTVPFIYNNF</sequence>
<dbReference type="AlphaFoldDB" id="A0A1M5RUQ5"/>
<evidence type="ECO:0000313" key="3">
    <source>
        <dbReference type="Proteomes" id="UP000183954"/>
    </source>
</evidence>
<dbReference type="RefSeq" id="WP_143159027.1">
    <property type="nucleotide sequence ID" value="NZ_FQXJ01000003.1"/>
</dbReference>
<keyword evidence="1" id="KW-0812">Transmembrane</keyword>
<name>A0A1M5RUQ5_9FIRM</name>
<dbReference type="OrthoDB" id="1799406at2"/>
<gene>
    <name evidence="2" type="ORF">SAMN02746098_00666</name>
</gene>
<dbReference type="Pfam" id="PF12459">
    <property type="entry name" value="DltX"/>
    <property type="match status" value="1"/>
</dbReference>
<accession>A0A1M5RUQ5</accession>
<proteinExistence type="predicted"/>
<dbReference type="EMBL" id="FQXJ01000003">
    <property type="protein sequence ID" value="SHH30035.1"/>
    <property type="molecule type" value="Genomic_DNA"/>
</dbReference>
<keyword evidence="1" id="KW-0472">Membrane</keyword>
<dbReference type="InterPro" id="IPR021008">
    <property type="entry name" value="DltX"/>
</dbReference>
<reference evidence="3" key="1">
    <citation type="submission" date="2016-11" db="EMBL/GenBank/DDBJ databases">
        <authorList>
            <person name="Varghese N."/>
            <person name="Submissions S."/>
        </authorList>
    </citation>
    <scope>NUCLEOTIDE SEQUENCE [LARGE SCALE GENOMIC DNA]</scope>
    <source>
        <strain evidence="3">DSM 15449</strain>
    </source>
</reference>
<dbReference type="STRING" id="1121420.SAMN02746098_00666"/>
<dbReference type="Proteomes" id="UP000183954">
    <property type="component" value="Unassembled WGS sequence"/>
</dbReference>
<protein>
    <submittedName>
        <fullName evidence="2">D-Ala-teichoic acid biosynthesis protein</fullName>
    </submittedName>
</protein>
<evidence type="ECO:0000313" key="2">
    <source>
        <dbReference type="EMBL" id="SHH30035.1"/>
    </source>
</evidence>
<keyword evidence="3" id="KW-1185">Reference proteome</keyword>
<evidence type="ECO:0000256" key="1">
    <source>
        <dbReference type="SAM" id="Phobius"/>
    </source>
</evidence>
<keyword evidence="1" id="KW-1133">Transmembrane helix</keyword>
<organism evidence="2 3">
    <name type="scientific">Desulfosporosinus lacus DSM 15449</name>
    <dbReference type="NCBI Taxonomy" id="1121420"/>
    <lineage>
        <taxon>Bacteria</taxon>
        <taxon>Bacillati</taxon>
        <taxon>Bacillota</taxon>
        <taxon>Clostridia</taxon>
        <taxon>Eubacteriales</taxon>
        <taxon>Desulfitobacteriaceae</taxon>
        <taxon>Desulfosporosinus</taxon>
    </lineage>
</organism>
<feature type="transmembrane region" description="Helical" evidence="1">
    <location>
        <begin position="20"/>
        <end position="43"/>
    </location>
</feature>